<evidence type="ECO:0000313" key="4">
    <source>
        <dbReference type="EMBL" id="KAF2674717.1"/>
    </source>
</evidence>
<name>A0A6A6UTF3_9PEZI</name>
<organism evidence="4 5">
    <name type="scientific">Microthyrium microscopicum</name>
    <dbReference type="NCBI Taxonomy" id="703497"/>
    <lineage>
        <taxon>Eukaryota</taxon>
        <taxon>Fungi</taxon>
        <taxon>Dikarya</taxon>
        <taxon>Ascomycota</taxon>
        <taxon>Pezizomycotina</taxon>
        <taxon>Dothideomycetes</taxon>
        <taxon>Dothideomycetes incertae sedis</taxon>
        <taxon>Microthyriales</taxon>
        <taxon>Microthyriaceae</taxon>
        <taxon>Microthyrium</taxon>
    </lineage>
</organism>
<dbReference type="PANTHER" id="PTHR38111:SF6">
    <property type="entry name" value="FINGER DOMAIN PROTEIN, PUTATIVE (AFU_ORTHOLOGUE AFUA_8G01940)-RELATED"/>
    <property type="match status" value="1"/>
</dbReference>
<dbReference type="Proteomes" id="UP000799302">
    <property type="component" value="Unassembled WGS sequence"/>
</dbReference>
<reference evidence="4" key="1">
    <citation type="journal article" date="2020" name="Stud. Mycol.">
        <title>101 Dothideomycetes genomes: a test case for predicting lifestyles and emergence of pathogens.</title>
        <authorList>
            <person name="Haridas S."/>
            <person name="Albert R."/>
            <person name="Binder M."/>
            <person name="Bloem J."/>
            <person name="Labutti K."/>
            <person name="Salamov A."/>
            <person name="Andreopoulos B."/>
            <person name="Baker S."/>
            <person name="Barry K."/>
            <person name="Bills G."/>
            <person name="Bluhm B."/>
            <person name="Cannon C."/>
            <person name="Castanera R."/>
            <person name="Culley D."/>
            <person name="Daum C."/>
            <person name="Ezra D."/>
            <person name="Gonzalez J."/>
            <person name="Henrissat B."/>
            <person name="Kuo A."/>
            <person name="Liang C."/>
            <person name="Lipzen A."/>
            <person name="Lutzoni F."/>
            <person name="Magnuson J."/>
            <person name="Mondo S."/>
            <person name="Nolan M."/>
            <person name="Ohm R."/>
            <person name="Pangilinan J."/>
            <person name="Park H.-J."/>
            <person name="Ramirez L."/>
            <person name="Alfaro M."/>
            <person name="Sun H."/>
            <person name="Tritt A."/>
            <person name="Yoshinaga Y."/>
            <person name="Zwiers L.-H."/>
            <person name="Turgeon B."/>
            <person name="Goodwin S."/>
            <person name="Spatafora J."/>
            <person name="Crous P."/>
            <person name="Grigoriev I."/>
        </authorList>
    </citation>
    <scope>NUCLEOTIDE SEQUENCE</scope>
    <source>
        <strain evidence="4">CBS 115976</strain>
    </source>
</reference>
<dbReference type="GO" id="GO:0000981">
    <property type="term" value="F:DNA-binding transcription factor activity, RNA polymerase II-specific"/>
    <property type="evidence" value="ECO:0007669"/>
    <property type="project" value="InterPro"/>
</dbReference>
<gene>
    <name evidence="4" type="ORF">BT63DRAFT_474443</name>
</gene>
<feature type="domain" description="Zn(2)-C6 fungal-type" evidence="3">
    <location>
        <begin position="33"/>
        <end position="58"/>
    </location>
</feature>
<dbReference type="OrthoDB" id="4314040at2759"/>
<dbReference type="EMBL" id="MU004230">
    <property type="protein sequence ID" value="KAF2674717.1"/>
    <property type="molecule type" value="Genomic_DNA"/>
</dbReference>
<dbReference type="AlphaFoldDB" id="A0A6A6UTF3"/>
<dbReference type="InterPro" id="IPR036864">
    <property type="entry name" value="Zn2-C6_fun-type_DNA-bd_sf"/>
</dbReference>
<dbReference type="InterPro" id="IPR053178">
    <property type="entry name" value="Osmoadaptation_assoc"/>
</dbReference>
<evidence type="ECO:0000256" key="1">
    <source>
        <dbReference type="ARBA" id="ARBA00023242"/>
    </source>
</evidence>
<dbReference type="GO" id="GO:0008270">
    <property type="term" value="F:zinc ion binding"/>
    <property type="evidence" value="ECO:0007669"/>
    <property type="project" value="InterPro"/>
</dbReference>
<dbReference type="PANTHER" id="PTHR38111">
    <property type="entry name" value="ZN(2)-C6 FUNGAL-TYPE DOMAIN-CONTAINING PROTEIN-RELATED"/>
    <property type="match status" value="1"/>
</dbReference>
<dbReference type="InterPro" id="IPR001138">
    <property type="entry name" value="Zn2Cys6_DnaBD"/>
</dbReference>
<evidence type="ECO:0000259" key="3">
    <source>
        <dbReference type="Pfam" id="PF00172"/>
    </source>
</evidence>
<keyword evidence="1" id="KW-0539">Nucleus</keyword>
<sequence length="513" mass="57856">MSRHSSKEQRLLDLPKKQDQGQSQAPSAHISEHNHCDETIPTCTRCERRGTQCRYPEKFSFVKSNESSRSISTKDSHDVTIPVKTGEYTFTTERFTESGALIQKWHRSRISCQPALAQVERQSIELIRCLDQGRIGARMNWFGEWVSLVPQRIGTSDALDQAVKVMALAYQAIIRNDCPSTWIDPRAYARALKSLRRALTDETDCWSCETLTAVTILYYLEAILGNPNEFNAVQHAGGIVRLLEVRGPPPNPSRFETSITAHLRGPVVMKAIQFGVPCFFTSPKWSSILEAEEASAATPPWAQRLIQQFLWWNELIVEVRGYLNGQLSITKIGDLQNRLSATKMILDSINEDIEEELANEEHIKSVINAKADSAFEKAFSPKSYAFSSLSMIHAGFSFAIDRMLFLTNRSNVTPCFPGVDRPWTIQKPQIFARMWQTHQYALKLRPVGASFMHLPLMLAFMHAESDETKALILDAINQINEHRLEQGQRFVAASVAYIAKLYTGEVPPIPAAS</sequence>
<dbReference type="CDD" id="cd00067">
    <property type="entry name" value="GAL4"/>
    <property type="match status" value="1"/>
</dbReference>
<keyword evidence="5" id="KW-1185">Reference proteome</keyword>
<dbReference type="Pfam" id="PF00172">
    <property type="entry name" value="Zn_clus"/>
    <property type="match status" value="1"/>
</dbReference>
<feature type="region of interest" description="Disordered" evidence="2">
    <location>
        <begin position="1"/>
        <end position="33"/>
    </location>
</feature>
<feature type="compositionally biased region" description="Basic and acidic residues" evidence="2">
    <location>
        <begin position="1"/>
        <end position="19"/>
    </location>
</feature>
<evidence type="ECO:0000256" key="2">
    <source>
        <dbReference type="SAM" id="MobiDB-lite"/>
    </source>
</evidence>
<protein>
    <recommendedName>
        <fullName evidence="3">Zn(2)-C6 fungal-type domain-containing protein</fullName>
    </recommendedName>
</protein>
<evidence type="ECO:0000313" key="5">
    <source>
        <dbReference type="Proteomes" id="UP000799302"/>
    </source>
</evidence>
<accession>A0A6A6UTF3</accession>
<dbReference type="SUPFAM" id="SSF57701">
    <property type="entry name" value="Zn2/Cys6 DNA-binding domain"/>
    <property type="match status" value="1"/>
</dbReference>
<proteinExistence type="predicted"/>